<dbReference type="SUPFAM" id="SSF52799">
    <property type="entry name" value="(Phosphotyrosine protein) phosphatases II"/>
    <property type="match status" value="1"/>
</dbReference>
<dbReference type="Pfam" id="PF22784">
    <property type="entry name" value="PTP-SAK"/>
    <property type="match status" value="1"/>
</dbReference>
<evidence type="ECO:0000256" key="1">
    <source>
        <dbReference type="ARBA" id="ARBA00022801"/>
    </source>
</evidence>
<protein>
    <recommendedName>
        <fullName evidence="2">Tyrosine specific protein phosphatases domain-containing protein</fullName>
    </recommendedName>
</protein>
<dbReference type="InParanoid" id="A0A0Q3R6X1"/>
<proteinExistence type="predicted"/>
<dbReference type="EnsemblPlants" id="KQK09122">
    <property type="protein sequence ID" value="KQK09122"/>
    <property type="gene ID" value="BRADI_2g46173v3"/>
</dbReference>
<dbReference type="Gramene" id="KQK09122">
    <property type="protein sequence ID" value="KQK09122"/>
    <property type="gene ID" value="BRADI_2g46173v3"/>
</dbReference>
<reference evidence="3 4" key="1">
    <citation type="journal article" date="2010" name="Nature">
        <title>Genome sequencing and analysis of the model grass Brachypodium distachyon.</title>
        <authorList>
            <consortium name="International Brachypodium Initiative"/>
        </authorList>
    </citation>
    <scope>NUCLEOTIDE SEQUENCE [LARGE SCALE GENOMIC DNA]</scope>
    <source>
        <strain evidence="3 4">Bd21</strain>
    </source>
</reference>
<keyword evidence="1" id="KW-0378">Hydrolase</keyword>
<dbReference type="PROSITE" id="PS50056">
    <property type="entry name" value="TYR_PHOSPHATASE_2"/>
    <property type="match status" value="1"/>
</dbReference>
<reference evidence="3" key="2">
    <citation type="submission" date="2017-06" db="EMBL/GenBank/DDBJ databases">
        <title>WGS assembly of Brachypodium distachyon.</title>
        <authorList>
            <consortium name="The International Brachypodium Initiative"/>
            <person name="Lucas S."/>
            <person name="Harmon-Smith M."/>
            <person name="Lail K."/>
            <person name="Tice H."/>
            <person name="Grimwood J."/>
            <person name="Bruce D."/>
            <person name="Barry K."/>
            <person name="Shu S."/>
            <person name="Lindquist E."/>
            <person name="Wang M."/>
            <person name="Pitluck S."/>
            <person name="Vogel J.P."/>
            <person name="Garvin D.F."/>
            <person name="Mockler T.C."/>
            <person name="Schmutz J."/>
            <person name="Rokhsar D."/>
            <person name="Bevan M.W."/>
        </authorList>
    </citation>
    <scope>NUCLEOTIDE SEQUENCE</scope>
    <source>
        <strain evidence="3">Bd21</strain>
    </source>
</reference>
<accession>A0A0Q3R6X1</accession>
<evidence type="ECO:0000313" key="4">
    <source>
        <dbReference type="EnsemblPlants" id="KQK09122"/>
    </source>
</evidence>
<evidence type="ECO:0000313" key="5">
    <source>
        <dbReference type="Proteomes" id="UP000008810"/>
    </source>
</evidence>
<dbReference type="InterPro" id="IPR000387">
    <property type="entry name" value="Tyr_Pase_dom"/>
</dbReference>
<dbReference type="AlphaFoldDB" id="A0A0Q3R6X1"/>
<dbReference type="PROSITE" id="PS00383">
    <property type="entry name" value="TYR_PHOSPHATASE_1"/>
    <property type="match status" value="1"/>
</dbReference>
<sequence length="83" mass="9201">MSVDQLSRNYENALHGGTTLVHCKAGRARSTTMVVCYLAVEGFRTNISVETSSVLNSGQEFITGSDVEGPRKYDVDVPQWSWF</sequence>
<gene>
    <name evidence="3" type="ORF">BRADI_2g46173v3</name>
</gene>
<evidence type="ECO:0000259" key="2">
    <source>
        <dbReference type="PROSITE" id="PS50056"/>
    </source>
</evidence>
<reference evidence="4" key="3">
    <citation type="submission" date="2018-08" db="UniProtKB">
        <authorList>
            <consortium name="EnsemblPlants"/>
        </authorList>
    </citation>
    <scope>IDENTIFICATION</scope>
    <source>
        <strain evidence="4">cv. Bd21</strain>
    </source>
</reference>
<organism evidence="3">
    <name type="scientific">Brachypodium distachyon</name>
    <name type="common">Purple false brome</name>
    <name type="synonym">Trachynia distachya</name>
    <dbReference type="NCBI Taxonomy" id="15368"/>
    <lineage>
        <taxon>Eukaryota</taxon>
        <taxon>Viridiplantae</taxon>
        <taxon>Streptophyta</taxon>
        <taxon>Embryophyta</taxon>
        <taxon>Tracheophyta</taxon>
        <taxon>Spermatophyta</taxon>
        <taxon>Magnoliopsida</taxon>
        <taxon>Liliopsida</taxon>
        <taxon>Poales</taxon>
        <taxon>Poaceae</taxon>
        <taxon>BOP clade</taxon>
        <taxon>Pooideae</taxon>
        <taxon>Stipodae</taxon>
        <taxon>Brachypodieae</taxon>
        <taxon>Brachypodium</taxon>
    </lineage>
</organism>
<dbReference type="InterPro" id="IPR057023">
    <property type="entry name" value="PTP-SAK"/>
</dbReference>
<dbReference type="Gene3D" id="3.90.190.10">
    <property type="entry name" value="Protein tyrosine phosphatase superfamily"/>
    <property type="match status" value="1"/>
</dbReference>
<dbReference type="InterPro" id="IPR029021">
    <property type="entry name" value="Prot-tyrosine_phosphatase-like"/>
</dbReference>
<name>A0A0Q3R6X1_BRADI</name>
<feature type="domain" description="Tyrosine specific protein phosphatases" evidence="2">
    <location>
        <begin position="1"/>
        <end position="49"/>
    </location>
</feature>
<dbReference type="InterPro" id="IPR016130">
    <property type="entry name" value="Tyr_Pase_AS"/>
</dbReference>
<keyword evidence="5" id="KW-1185">Reference proteome</keyword>
<dbReference type="OrthoDB" id="273181at2759"/>
<dbReference type="EMBL" id="CM000881">
    <property type="protein sequence ID" value="KQK09122.1"/>
    <property type="molecule type" value="Genomic_DNA"/>
</dbReference>
<evidence type="ECO:0000313" key="3">
    <source>
        <dbReference type="EMBL" id="KQK09122.1"/>
    </source>
</evidence>
<dbReference type="Proteomes" id="UP000008810">
    <property type="component" value="Chromosome 2"/>
</dbReference>
<dbReference type="GO" id="GO:0016791">
    <property type="term" value="F:phosphatase activity"/>
    <property type="evidence" value="ECO:0007669"/>
    <property type="project" value="UniProtKB-ARBA"/>
</dbReference>